<dbReference type="RefSeq" id="WP_041341671.1">
    <property type="nucleotide sequence ID" value="NZ_CP007151.1"/>
</dbReference>
<name>W5YMM8_9GAMM</name>
<protein>
    <submittedName>
        <fullName evidence="2">Uncharacterized protein</fullName>
    </submittedName>
</protein>
<proteinExistence type="predicted"/>
<dbReference type="EMBL" id="CP007151">
    <property type="protein sequence ID" value="AHI30174.1"/>
    <property type="molecule type" value="Genomic_DNA"/>
</dbReference>
<dbReference type="OrthoDB" id="6370086at2"/>
<evidence type="ECO:0000256" key="1">
    <source>
        <dbReference type="SAM" id="MobiDB-lite"/>
    </source>
</evidence>
<organism evidence="2 3">
    <name type="scientific">Marinobacter similis</name>
    <dbReference type="NCBI Taxonomy" id="1420916"/>
    <lineage>
        <taxon>Bacteria</taxon>
        <taxon>Pseudomonadati</taxon>
        <taxon>Pseudomonadota</taxon>
        <taxon>Gammaproteobacteria</taxon>
        <taxon>Pseudomonadales</taxon>
        <taxon>Marinobacteraceae</taxon>
        <taxon>Marinobacter</taxon>
    </lineage>
</organism>
<evidence type="ECO:0000313" key="3">
    <source>
        <dbReference type="Proteomes" id="UP000061489"/>
    </source>
</evidence>
<accession>W5YMM8</accession>
<dbReference type="Proteomes" id="UP000061489">
    <property type="component" value="Chromosome"/>
</dbReference>
<feature type="region of interest" description="Disordered" evidence="1">
    <location>
        <begin position="76"/>
        <end position="95"/>
    </location>
</feature>
<sequence length="124" mass="13055">MNVIGVLGVVLAGVLVFMAGGMAHAQESRSMLDGDVLAAEAGQVELVTNASGEVVQVRVANCERCAQESYLPSRNLRVSQSGRPDAPESPNSFNGQAGTVVVNLQSGMVEQIIFWALPNRGNDQ</sequence>
<dbReference type="KEGG" id="msx:AU14_14140"/>
<reference evidence="2 3" key="1">
    <citation type="journal article" date="2014" name="Genome Announc.">
        <title>Draft Genome Sequences of Marinobacter similis A3d10T and Marinobacter salarius R9SW1T.</title>
        <authorList>
            <person name="Ivanova E.P."/>
            <person name="Ng H.J."/>
            <person name="Webb H.K."/>
            <person name="Feng G."/>
            <person name="Oshima K."/>
            <person name="Hattori M."/>
            <person name="Ohkuma M."/>
            <person name="Sergeev A.F."/>
            <person name="Mikhailov V.V."/>
            <person name="Crawford R.J."/>
            <person name="Sawabe T."/>
        </authorList>
    </citation>
    <scope>NUCLEOTIDE SEQUENCE [LARGE SCALE GENOMIC DNA]</scope>
    <source>
        <strain evidence="2 3">A3d10</strain>
    </source>
</reference>
<dbReference type="STRING" id="1420916.AU14_14140"/>
<keyword evidence="3" id="KW-1185">Reference proteome</keyword>
<dbReference type="HOGENOM" id="CLU_2001152_0_0_6"/>
<evidence type="ECO:0000313" key="2">
    <source>
        <dbReference type="EMBL" id="AHI30174.1"/>
    </source>
</evidence>
<gene>
    <name evidence="2" type="ORF">AU14_14140</name>
</gene>
<dbReference type="AlphaFoldDB" id="W5YMM8"/>